<accession>A0A512MA28</accession>
<dbReference type="OrthoDB" id="9790411at2"/>
<keyword evidence="6" id="KW-0963">Cytoplasm</keyword>
<dbReference type="InterPro" id="IPR000807">
    <property type="entry name" value="ImidazoleglycerolP_deHydtase"/>
</dbReference>
<dbReference type="AlphaFoldDB" id="A0A512MA28"/>
<comment type="subcellular location">
    <subcellularLocation>
        <location evidence="6 7">Cytoplasm</location>
    </subcellularLocation>
</comment>
<keyword evidence="4 6" id="KW-0368">Histidine biosynthesis</keyword>
<dbReference type="PANTHER" id="PTHR23133:SF2">
    <property type="entry name" value="IMIDAZOLEGLYCEROL-PHOSPHATE DEHYDRATASE"/>
    <property type="match status" value="1"/>
</dbReference>
<keyword evidence="3 6" id="KW-0028">Amino-acid biosynthesis</keyword>
<dbReference type="RefSeq" id="WP_146850767.1">
    <property type="nucleotide sequence ID" value="NZ_BKAG01000015.1"/>
</dbReference>
<dbReference type="GO" id="GO:0005737">
    <property type="term" value="C:cytoplasm"/>
    <property type="evidence" value="ECO:0007669"/>
    <property type="project" value="UniProtKB-SubCell"/>
</dbReference>
<keyword evidence="5 6" id="KW-0456">Lyase</keyword>
<dbReference type="InterPro" id="IPR020565">
    <property type="entry name" value="ImidazoleglycerP_deHydtase_CS"/>
</dbReference>
<dbReference type="Gene3D" id="3.30.230.40">
    <property type="entry name" value="Imidazole glycerol phosphate dehydratase, domain 1"/>
    <property type="match status" value="2"/>
</dbReference>
<dbReference type="PANTHER" id="PTHR23133">
    <property type="entry name" value="IMIDAZOLEGLYCEROL-PHOSPHATE DEHYDRATASE HIS7"/>
    <property type="match status" value="1"/>
</dbReference>
<dbReference type="NCBIfam" id="NF002114">
    <property type="entry name" value="PRK00951.2-4"/>
    <property type="match status" value="1"/>
</dbReference>
<dbReference type="FunFam" id="3.30.230.40:FF:000001">
    <property type="entry name" value="Imidazoleglycerol-phosphate dehydratase HisB"/>
    <property type="match status" value="1"/>
</dbReference>
<evidence type="ECO:0000256" key="5">
    <source>
        <dbReference type="ARBA" id="ARBA00023239"/>
    </source>
</evidence>
<keyword evidence="9" id="KW-1185">Reference proteome</keyword>
<evidence type="ECO:0000313" key="9">
    <source>
        <dbReference type="Proteomes" id="UP000321577"/>
    </source>
</evidence>
<dbReference type="PROSITE" id="PS00955">
    <property type="entry name" value="IGP_DEHYDRATASE_2"/>
    <property type="match status" value="1"/>
</dbReference>
<comment type="pathway">
    <text evidence="1 6 7">Amino-acid biosynthesis; L-histidine biosynthesis; L-histidine from 5-phospho-alpha-D-ribose 1-diphosphate: step 6/9.</text>
</comment>
<organism evidence="8 9">
    <name type="scientific">Brevifollis gellanilyticus</name>
    <dbReference type="NCBI Taxonomy" id="748831"/>
    <lineage>
        <taxon>Bacteria</taxon>
        <taxon>Pseudomonadati</taxon>
        <taxon>Verrucomicrobiota</taxon>
        <taxon>Verrucomicrobiia</taxon>
        <taxon>Verrucomicrobiales</taxon>
        <taxon>Verrucomicrobiaceae</taxon>
    </lineage>
</organism>
<dbReference type="InterPro" id="IPR038494">
    <property type="entry name" value="IGPD_sf"/>
</dbReference>
<evidence type="ECO:0000256" key="2">
    <source>
        <dbReference type="ARBA" id="ARBA00016664"/>
    </source>
</evidence>
<reference evidence="8 9" key="1">
    <citation type="submission" date="2019-07" db="EMBL/GenBank/DDBJ databases">
        <title>Whole genome shotgun sequence of Brevifollis gellanilyticus NBRC 108608.</title>
        <authorList>
            <person name="Hosoyama A."/>
            <person name="Uohara A."/>
            <person name="Ohji S."/>
            <person name="Ichikawa N."/>
        </authorList>
    </citation>
    <scope>NUCLEOTIDE SEQUENCE [LARGE SCALE GENOMIC DNA]</scope>
    <source>
        <strain evidence="8 9">NBRC 108608</strain>
    </source>
</reference>
<dbReference type="FunFam" id="3.30.230.40:FF:000003">
    <property type="entry name" value="Imidazoleglycerol-phosphate dehydratase HisB"/>
    <property type="match status" value="1"/>
</dbReference>
<evidence type="ECO:0000256" key="4">
    <source>
        <dbReference type="ARBA" id="ARBA00023102"/>
    </source>
</evidence>
<dbReference type="UniPathway" id="UPA00031">
    <property type="reaction ID" value="UER00011"/>
</dbReference>
<evidence type="ECO:0000313" key="8">
    <source>
        <dbReference type="EMBL" id="GEP43191.1"/>
    </source>
</evidence>
<dbReference type="EMBL" id="BKAG01000015">
    <property type="protein sequence ID" value="GEP43191.1"/>
    <property type="molecule type" value="Genomic_DNA"/>
</dbReference>
<dbReference type="HAMAP" id="MF_00076">
    <property type="entry name" value="HisB"/>
    <property type="match status" value="1"/>
</dbReference>
<dbReference type="Proteomes" id="UP000321577">
    <property type="component" value="Unassembled WGS sequence"/>
</dbReference>
<dbReference type="CDD" id="cd07914">
    <property type="entry name" value="IGPD"/>
    <property type="match status" value="1"/>
</dbReference>
<evidence type="ECO:0000256" key="3">
    <source>
        <dbReference type="ARBA" id="ARBA00022605"/>
    </source>
</evidence>
<comment type="similarity">
    <text evidence="6 7">Belongs to the imidazoleglycerol-phosphate dehydratase family.</text>
</comment>
<comment type="caution">
    <text evidence="8">The sequence shown here is derived from an EMBL/GenBank/DDBJ whole genome shotgun (WGS) entry which is preliminary data.</text>
</comment>
<evidence type="ECO:0000256" key="6">
    <source>
        <dbReference type="HAMAP-Rule" id="MF_00076"/>
    </source>
</evidence>
<dbReference type="GO" id="GO:0000105">
    <property type="term" value="P:L-histidine biosynthetic process"/>
    <property type="evidence" value="ECO:0007669"/>
    <property type="project" value="UniProtKB-UniRule"/>
</dbReference>
<name>A0A512MA28_9BACT</name>
<comment type="catalytic activity">
    <reaction evidence="6 7">
        <text>D-erythro-1-(imidazol-4-yl)glycerol 3-phosphate = 3-(imidazol-4-yl)-2-oxopropyl phosphate + H2O</text>
        <dbReference type="Rhea" id="RHEA:11040"/>
        <dbReference type="ChEBI" id="CHEBI:15377"/>
        <dbReference type="ChEBI" id="CHEBI:57766"/>
        <dbReference type="ChEBI" id="CHEBI:58278"/>
        <dbReference type="EC" id="4.2.1.19"/>
    </reaction>
</comment>
<dbReference type="PROSITE" id="PS00954">
    <property type="entry name" value="IGP_DEHYDRATASE_1"/>
    <property type="match status" value="1"/>
</dbReference>
<evidence type="ECO:0000256" key="1">
    <source>
        <dbReference type="ARBA" id="ARBA00005047"/>
    </source>
</evidence>
<sequence>MQTTRTAKQHRKTAETDIQIELVVDGSGVSQIDTGVPFFDHMLTLFSKHGLFDLKVKVVGDIEVDYHHTVEDTGIVLGQCFREALGNKAGITRYGFWLLPMDETLAEVALDLSGRAFLSYHAPERVEAIGGINRFSYQLVEEFLRAFSSSLLATLHVEIRRGRDAHHMAEAIFKGLARALDVATRHDPRVTGIPSTKEVL</sequence>
<dbReference type="Pfam" id="PF00475">
    <property type="entry name" value="IGPD"/>
    <property type="match status" value="1"/>
</dbReference>
<protein>
    <recommendedName>
        <fullName evidence="2 6">Imidazoleglycerol-phosphate dehydratase</fullName>
        <shortName evidence="6">IGPD</shortName>
        <ecNumber evidence="6 7">4.2.1.19</ecNumber>
    </recommendedName>
</protein>
<dbReference type="NCBIfam" id="NF002111">
    <property type="entry name" value="PRK00951.2-1"/>
    <property type="match status" value="1"/>
</dbReference>
<dbReference type="SUPFAM" id="SSF54211">
    <property type="entry name" value="Ribosomal protein S5 domain 2-like"/>
    <property type="match status" value="2"/>
</dbReference>
<gene>
    <name evidence="6 8" type="primary">hisB</name>
    <name evidence="8" type="ORF">BGE01nite_24820</name>
</gene>
<dbReference type="EC" id="4.2.1.19" evidence="6 7"/>
<proteinExistence type="inferred from homology"/>
<evidence type="ECO:0000256" key="7">
    <source>
        <dbReference type="RuleBase" id="RU000599"/>
    </source>
</evidence>
<dbReference type="GO" id="GO:0004424">
    <property type="term" value="F:imidazoleglycerol-phosphate dehydratase activity"/>
    <property type="evidence" value="ECO:0007669"/>
    <property type="project" value="UniProtKB-UniRule"/>
</dbReference>
<dbReference type="InterPro" id="IPR020568">
    <property type="entry name" value="Ribosomal_Su5_D2-typ_SF"/>
</dbReference>